<sequence length="78" mass="9307">MELNYERALHLEGELVRFKKDNKEWVVGRVVKVREDGMEVIELNSTGKSDKNDGYGFGGFWRCCFVPFCWPIFPFLWW</sequence>
<name>A0ABQ3N8C5_9BACI</name>
<keyword evidence="2" id="KW-1185">Reference proteome</keyword>
<dbReference type="Proteomes" id="UP000637074">
    <property type="component" value="Unassembled WGS sequence"/>
</dbReference>
<dbReference type="RefSeq" id="WP_191275664.1">
    <property type="nucleotide sequence ID" value="NZ_BNDS01000021.1"/>
</dbReference>
<protein>
    <submittedName>
        <fullName evidence="1">Uncharacterized protein</fullName>
    </submittedName>
</protein>
<proteinExistence type="predicted"/>
<evidence type="ECO:0000313" key="2">
    <source>
        <dbReference type="Proteomes" id="UP000637074"/>
    </source>
</evidence>
<accession>A0ABQ3N8C5</accession>
<comment type="caution">
    <text evidence="1">The sequence shown here is derived from an EMBL/GenBank/DDBJ whole genome shotgun (WGS) entry which is preliminary data.</text>
</comment>
<reference evidence="1 2" key="1">
    <citation type="journal article" date="2022" name="Int. J. Syst. Evol. Microbiol.">
        <title>Neobacillus kokaensis sp. nov., isolated from soil.</title>
        <authorList>
            <person name="Yuki K."/>
            <person name="Matsubara H."/>
            <person name="Yamaguchi S."/>
        </authorList>
    </citation>
    <scope>NUCLEOTIDE SEQUENCE [LARGE SCALE GENOMIC DNA]</scope>
    <source>
        <strain evidence="1 2">LOB 377</strain>
    </source>
</reference>
<organism evidence="1 2">
    <name type="scientific">Neobacillus kokaensis</name>
    <dbReference type="NCBI Taxonomy" id="2759023"/>
    <lineage>
        <taxon>Bacteria</taxon>
        <taxon>Bacillati</taxon>
        <taxon>Bacillota</taxon>
        <taxon>Bacilli</taxon>
        <taxon>Bacillales</taxon>
        <taxon>Bacillaceae</taxon>
        <taxon>Neobacillus</taxon>
    </lineage>
</organism>
<gene>
    <name evidence="1" type="ORF">AM1BK_38640</name>
</gene>
<evidence type="ECO:0000313" key="1">
    <source>
        <dbReference type="EMBL" id="GHI00322.1"/>
    </source>
</evidence>
<dbReference type="EMBL" id="BNDS01000021">
    <property type="protein sequence ID" value="GHI00322.1"/>
    <property type="molecule type" value="Genomic_DNA"/>
</dbReference>